<accession>A0ABW2X3X3</accession>
<sequence length="201" mass="22305">MDVSEVLGEQDALRAEAEGVYRELRLDKLLADVGTPTIVGSAALGLMVRRDLDLDVVCERLDDAAVAAVAAVGARLATHPHVRLVTFRNDCGAWNREPDAYPDGLYLGVECVSSGAAWNLDVWFLDEPERQPSTAHLTTLRPRLTDESRAAIIEIKRTWADRPEYGTTVKSFDVYRAVLDDGVRDSARFETWVGQRKKPQP</sequence>
<comment type="caution">
    <text evidence="1">The sequence shown here is derived from an EMBL/GenBank/DDBJ whole genome shotgun (WGS) entry which is preliminary data.</text>
</comment>
<keyword evidence="2" id="KW-1185">Reference proteome</keyword>
<evidence type="ECO:0000313" key="1">
    <source>
        <dbReference type="EMBL" id="MFD0628514.1"/>
    </source>
</evidence>
<evidence type="ECO:0000313" key="2">
    <source>
        <dbReference type="Proteomes" id="UP001596915"/>
    </source>
</evidence>
<organism evidence="1 2">
    <name type="scientific">Streptomyces sanglieri</name>
    <dbReference type="NCBI Taxonomy" id="193460"/>
    <lineage>
        <taxon>Bacteria</taxon>
        <taxon>Bacillati</taxon>
        <taxon>Actinomycetota</taxon>
        <taxon>Actinomycetes</taxon>
        <taxon>Kitasatosporales</taxon>
        <taxon>Streptomycetaceae</taxon>
        <taxon>Streptomyces</taxon>
    </lineage>
</organism>
<proteinExistence type="predicted"/>
<protein>
    <submittedName>
        <fullName evidence="1">Uncharacterized protein</fullName>
    </submittedName>
</protein>
<gene>
    <name evidence="1" type="ORF">ACFQ2K_43755</name>
</gene>
<name>A0ABW2X3X3_9ACTN</name>
<reference evidence="2" key="1">
    <citation type="journal article" date="2019" name="Int. J. Syst. Evol. Microbiol.">
        <title>The Global Catalogue of Microorganisms (GCM) 10K type strain sequencing project: providing services to taxonomists for standard genome sequencing and annotation.</title>
        <authorList>
            <consortium name="The Broad Institute Genomics Platform"/>
            <consortium name="The Broad Institute Genome Sequencing Center for Infectious Disease"/>
            <person name="Wu L."/>
            <person name="Ma J."/>
        </authorList>
    </citation>
    <scope>NUCLEOTIDE SEQUENCE [LARGE SCALE GENOMIC DNA]</scope>
    <source>
        <strain evidence="2">JCM 12607</strain>
    </source>
</reference>
<dbReference type="EMBL" id="JBHTGL010000008">
    <property type="protein sequence ID" value="MFD0628514.1"/>
    <property type="molecule type" value="Genomic_DNA"/>
</dbReference>
<dbReference type="Proteomes" id="UP001596915">
    <property type="component" value="Unassembled WGS sequence"/>
</dbReference>